<gene>
    <name evidence="7" type="ORF">ABB37_02203</name>
</gene>
<feature type="region of interest" description="Disordered" evidence="5">
    <location>
        <begin position="553"/>
        <end position="682"/>
    </location>
</feature>
<dbReference type="RefSeq" id="XP_015662548.1">
    <property type="nucleotide sequence ID" value="XM_015799070.1"/>
</dbReference>
<feature type="region of interest" description="Disordered" evidence="5">
    <location>
        <begin position="523"/>
        <end position="542"/>
    </location>
</feature>
<feature type="domain" description="RING-type" evidence="6">
    <location>
        <begin position="1020"/>
        <end position="1060"/>
    </location>
</feature>
<feature type="compositionally biased region" description="Polar residues" evidence="5">
    <location>
        <begin position="66"/>
        <end position="80"/>
    </location>
</feature>
<evidence type="ECO:0000256" key="1">
    <source>
        <dbReference type="ARBA" id="ARBA00022723"/>
    </source>
</evidence>
<dbReference type="GeneID" id="26902498"/>
<dbReference type="EMBL" id="LGTL01000003">
    <property type="protein sequence ID" value="KPA84108.1"/>
    <property type="molecule type" value="Genomic_DNA"/>
</dbReference>
<proteinExistence type="predicted"/>
<dbReference type="EMBL" id="LGTL01000003">
    <property type="protein sequence ID" value="KPA84109.1"/>
    <property type="molecule type" value="Genomic_DNA"/>
</dbReference>
<dbReference type="SUPFAM" id="SSF57850">
    <property type="entry name" value="RING/U-box"/>
    <property type="match status" value="1"/>
</dbReference>
<dbReference type="Pfam" id="PF13445">
    <property type="entry name" value="zf-RING_UBOX"/>
    <property type="match status" value="1"/>
</dbReference>
<dbReference type="InterPro" id="IPR013083">
    <property type="entry name" value="Znf_RING/FYVE/PHD"/>
</dbReference>
<feature type="region of interest" description="Disordered" evidence="5">
    <location>
        <begin position="386"/>
        <end position="444"/>
    </location>
</feature>
<dbReference type="RefSeq" id="XP_015662547.1">
    <property type="nucleotide sequence ID" value="XM_015799069.1"/>
</dbReference>
<dbReference type="Proteomes" id="UP000037923">
    <property type="component" value="Unassembled WGS sequence"/>
</dbReference>
<dbReference type="PROSITE" id="PS50089">
    <property type="entry name" value="ZF_RING_2"/>
    <property type="match status" value="1"/>
</dbReference>
<feature type="compositionally biased region" description="Basic and acidic residues" evidence="5">
    <location>
        <begin position="797"/>
        <end position="809"/>
    </location>
</feature>
<dbReference type="AlphaFoldDB" id="A0A0N0DYF9"/>
<dbReference type="InterPro" id="IPR001841">
    <property type="entry name" value="Znf_RING"/>
</dbReference>
<evidence type="ECO:0000313" key="7">
    <source>
        <dbReference type="EMBL" id="KPA84108.1"/>
    </source>
</evidence>
<reference evidence="7 8" key="1">
    <citation type="submission" date="2015-07" db="EMBL/GenBank/DDBJ databases">
        <title>High-quality genome of monoxenous trypanosomatid Leptomonas pyrrhocoris.</title>
        <authorList>
            <person name="Flegontov P."/>
            <person name="Butenko A."/>
            <person name="Firsov S."/>
            <person name="Vlcek C."/>
            <person name="Logacheva M.D."/>
            <person name="Field M."/>
            <person name="Filatov D."/>
            <person name="Flegontova O."/>
            <person name="Gerasimov E."/>
            <person name="Jackson A.P."/>
            <person name="Kelly S."/>
            <person name="Opperdoes F."/>
            <person name="O'Reilly A."/>
            <person name="Votypka J."/>
            <person name="Yurchenko V."/>
            <person name="Lukes J."/>
        </authorList>
    </citation>
    <scope>NUCLEOTIDE SEQUENCE [LARGE SCALE GENOMIC DNA]</scope>
    <source>
        <strain evidence="7">H10</strain>
    </source>
</reference>
<keyword evidence="3" id="KW-0862">Zinc</keyword>
<dbReference type="InterPro" id="IPR027370">
    <property type="entry name" value="Znf-RING_euk"/>
</dbReference>
<dbReference type="Gene3D" id="3.30.40.10">
    <property type="entry name" value="Zinc/RING finger domain, C3HC4 (zinc finger)"/>
    <property type="match status" value="1"/>
</dbReference>
<dbReference type="InterPro" id="IPR017907">
    <property type="entry name" value="Znf_RING_CS"/>
</dbReference>
<keyword evidence="1" id="KW-0479">Metal-binding</keyword>
<sequence>MSSSRRGAGRPPGDTSVSGCVRTLDVYPIKLSPTTSQDADRERTSSLSAQRQRATRGKAPREPVGANTTASAASEAQGASLSPVPPRDRVVTEDDYRLSPQEVQRRVQETLAAQVRSLLEARLQQRLQQARQAEALRQAQQTQAVQAERSAAADIDDRTAPPVLADMWSSNAPEETTDVNVEAAAGAEMLPFTTSRLQITATSSAAADAPPVVDPKKYAETVSAHPYSVVELVRVFRLKGTSDYNRGLFAGLAKRAFTTRSGHLVVNPDLDGQGHVRSAVAGHVWEEQRLQRQQQQQQQRPERSDVHLDAAVNAVASTVRPAPRRLVMRVVGEGDNASFVWTEDDTPYEIVDQDAQWTNRFDSANAAETPLHTALAEVLARKYGKPLTKQQRAEAVRRLRERRRRQRQQYDNSNDKGSTGGRHGAKEKGGSGDNEAQLRLISPAGDGSTNLASLSDAGVAGGSPLLSPTAKQHLLLRDLLPTVYENDVADGRWPPATAAPHAGMAHSRRSTSVSGVEFPMTSPNTWGLRRPPSSRAGLSVSELEHTMSVGEALERHHDRQTRAAQSSAHGDRTLSPRQASWSGKRRSGASASRTSSGDPLSTGMRSGDGRRSGGTATPLSRRVSRGGTPALDLKGDVDHVHNQDGSSSSGAPRTTGDGGASSAATTAGGRKHDNAGKGTASSTSATGVLQALAQDLLLSSPTAAAATTAGKTDTASTWQDASGGASNGDAEHQQLHAFLEHFPEAESHVQLRLEAKNILDELEDMWDEDNTLNERHFPLPQFENQEFHFPGFEDDDERNRQRQRDDGENSRGPSSGSGVEQETEELPEEPVVGFEVDTDALEVKFKTEAAEEYAELSAKRDALLAEAVAQRQLIRDFADDVHFLSVGSARHELSAEQYAIELTRDVNAYARKNYLQFSQFTAEDEAALREMAAIDGEEDEDLALDFLERFGKDRVPTRDVGCQVSDADLCYVDAAVRSTEAQLESLFHHEKALLNAVRLSTVAVANILSFHASLEMESTCHECFFVFDKPRTLWPCGHTFCRGCLSTMYNSRGDLICSECGSVCEVGYTPNLPMELVANYQTVYTRADADAKAASNSAVAEEKEAQTIEGVLRNLLNDLLSTQRNWEPSCPTTS</sequence>
<feature type="compositionally biased region" description="Basic and acidic residues" evidence="5">
    <location>
        <begin position="633"/>
        <end position="642"/>
    </location>
</feature>
<feature type="region of interest" description="Disordered" evidence="5">
    <location>
        <begin position="787"/>
        <end position="833"/>
    </location>
</feature>
<dbReference type="PANTHER" id="PTHR25464">
    <property type="entry name" value="TRIPARTITE MOTIF-CONTAINING PROTEIN 2-LIKE PROTEIN"/>
    <property type="match status" value="1"/>
</dbReference>
<evidence type="ECO:0000256" key="2">
    <source>
        <dbReference type="ARBA" id="ARBA00022771"/>
    </source>
</evidence>
<accession>A0A0N0DYF9</accession>
<evidence type="ECO:0000256" key="3">
    <source>
        <dbReference type="ARBA" id="ARBA00022833"/>
    </source>
</evidence>
<dbReference type="PROSITE" id="PS00518">
    <property type="entry name" value="ZF_RING_1"/>
    <property type="match status" value="1"/>
</dbReference>
<name>A0A0N0DYF9_LEPPY</name>
<comment type="caution">
    <text evidence="7">The sequence shown here is derived from an EMBL/GenBank/DDBJ whole genome shotgun (WGS) entry which is preliminary data.</text>
</comment>
<evidence type="ECO:0000256" key="4">
    <source>
        <dbReference type="PROSITE-ProRule" id="PRU00175"/>
    </source>
</evidence>
<organism evidence="7 8">
    <name type="scientific">Leptomonas pyrrhocoris</name>
    <name type="common">Firebug parasite</name>
    <dbReference type="NCBI Taxonomy" id="157538"/>
    <lineage>
        <taxon>Eukaryota</taxon>
        <taxon>Discoba</taxon>
        <taxon>Euglenozoa</taxon>
        <taxon>Kinetoplastea</taxon>
        <taxon>Metakinetoplastina</taxon>
        <taxon>Trypanosomatida</taxon>
        <taxon>Trypanosomatidae</taxon>
        <taxon>Leishmaniinae</taxon>
        <taxon>Leptomonas</taxon>
    </lineage>
</organism>
<keyword evidence="8" id="KW-1185">Reference proteome</keyword>
<feature type="region of interest" description="Disordered" evidence="5">
    <location>
        <begin position="1"/>
        <end position="90"/>
    </location>
</feature>
<keyword evidence="2 4" id="KW-0863">Zinc-finger</keyword>
<evidence type="ECO:0000259" key="6">
    <source>
        <dbReference type="PROSITE" id="PS50089"/>
    </source>
</evidence>
<feature type="compositionally biased region" description="Polar residues" evidence="5">
    <location>
        <begin position="643"/>
        <end position="652"/>
    </location>
</feature>
<feature type="compositionally biased region" description="Low complexity" evidence="5">
    <location>
        <begin position="588"/>
        <end position="605"/>
    </location>
</feature>
<dbReference type="VEuPathDB" id="TriTrypDB:LpyrH10_03_3540"/>
<feature type="region of interest" description="Disordered" evidence="5">
    <location>
        <begin position="709"/>
        <end position="729"/>
    </location>
</feature>
<dbReference type="PANTHER" id="PTHR25464:SF2">
    <property type="entry name" value="RING-TYPE DOMAIN-CONTAINING PROTEIN"/>
    <property type="match status" value="1"/>
</dbReference>
<dbReference type="OMA" id="ANIMTFH"/>
<dbReference type="OrthoDB" id="265776at2759"/>
<protein>
    <recommendedName>
        <fullName evidence="6">RING-type domain-containing protein</fullName>
    </recommendedName>
</protein>
<evidence type="ECO:0000256" key="5">
    <source>
        <dbReference type="SAM" id="MobiDB-lite"/>
    </source>
</evidence>
<dbReference type="GO" id="GO:0008270">
    <property type="term" value="F:zinc ion binding"/>
    <property type="evidence" value="ECO:0007669"/>
    <property type="project" value="UniProtKB-KW"/>
</dbReference>
<evidence type="ECO:0000313" key="8">
    <source>
        <dbReference type="Proteomes" id="UP000037923"/>
    </source>
</evidence>